<dbReference type="EMBL" id="JAYMYS010000028">
    <property type="protein sequence ID" value="KAK7376352.1"/>
    <property type="molecule type" value="Genomic_DNA"/>
</dbReference>
<dbReference type="AlphaFoldDB" id="A0AAN9RM94"/>
<keyword evidence="2" id="KW-1185">Reference proteome</keyword>
<gene>
    <name evidence="1" type="ORF">VNO78_34818</name>
</gene>
<evidence type="ECO:0000313" key="1">
    <source>
        <dbReference type="EMBL" id="KAK7376352.1"/>
    </source>
</evidence>
<reference evidence="1 2" key="1">
    <citation type="submission" date="2024-01" db="EMBL/GenBank/DDBJ databases">
        <title>The genomes of 5 underutilized Papilionoideae crops provide insights into root nodulation and disease resistanc.</title>
        <authorList>
            <person name="Jiang F."/>
        </authorList>
    </citation>
    <scope>NUCLEOTIDE SEQUENCE [LARGE SCALE GENOMIC DNA]</scope>
    <source>
        <strain evidence="1">DUOXIRENSHENG_FW03</strain>
        <tissue evidence="1">Leaves</tissue>
    </source>
</reference>
<protein>
    <submittedName>
        <fullName evidence="1">Uncharacterized protein</fullName>
    </submittedName>
</protein>
<dbReference type="Proteomes" id="UP001386955">
    <property type="component" value="Unassembled WGS sequence"/>
</dbReference>
<organism evidence="1 2">
    <name type="scientific">Psophocarpus tetragonolobus</name>
    <name type="common">Winged bean</name>
    <name type="synonym">Dolichos tetragonolobus</name>
    <dbReference type="NCBI Taxonomy" id="3891"/>
    <lineage>
        <taxon>Eukaryota</taxon>
        <taxon>Viridiplantae</taxon>
        <taxon>Streptophyta</taxon>
        <taxon>Embryophyta</taxon>
        <taxon>Tracheophyta</taxon>
        <taxon>Spermatophyta</taxon>
        <taxon>Magnoliopsida</taxon>
        <taxon>eudicotyledons</taxon>
        <taxon>Gunneridae</taxon>
        <taxon>Pentapetalae</taxon>
        <taxon>rosids</taxon>
        <taxon>fabids</taxon>
        <taxon>Fabales</taxon>
        <taxon>Fabaceae</taxon>
        <taxon>Papilionoideae</taxon>
        <taxon>50 kb inversion clade</taxon>
        <taxon>NPAAA clade</taxon>
        <taxon>indigoferoid/millettioid clade</taxon>
        <taxon>Phaseoleae</taxon>
        <taxon>Psophocarpus</taxon>
    </lineage>
</organism>
<comment type="caution">
    <text evidence="1">The sequence shown here is derived from an EMBL/GenBank/DDBJ whole genome shotgun (WGS) entry which is preliminary data.</text>
</comment>
<sequence>MGDECWKLHDKRRRHHYHHSTNNQSRLVFLGFRQQLLPDRSVDSMKDGGLNDDFDALRVLSWPRFIKVRDPNDAPAFNLLRNGASSNFDFASGIGDLTKVSTSVNYRRKRKEW</sequence>
<proteinExistence type="predicted"/>
<name>A0AAN9RM94_PSOTE</name>
<evidence type="ECO:0000313" key="2">
    <source>
        <dbReference type="Proteomes" id="UP001386955"/>
    </source>
</evidence>
<accession>A0AAN9RM94</accession>